<dbReference type="UniPathway" id="UPA00077">
    <property type="reaction ID" value="UER00155"/>
</dbReference>
<evidence type="ECO:0000256" key="2">
    <source>
        <dbReference type="ARBA" id="ARBA00013253"/>
    </source>
</evidence>
<gene>
    <name evidence="9" type="ORF">MNBD_DELTA04-1071</name>
</gene>
<dbReference type="EMBL" id="UOEY01000137">
    <property type="protein sequence ID" value="VAW41837.1"/>
    <property type="molecule type" value="Genomic_DNA"/>
</dbReference>
<dbReference type="GO" id="GO:0016301">
    <property type="term" value="F:kinase activity"/>
    <property type="evidence" value="ECO:0007669"/>
    <property type="project" value="UniProtKB-KW"/>
</dbReference>
<evidence type="ECO:0000259" key="8">
    <source>
        <dbReference type="Pfam" id="PF01288"/>
    </source>
</evidence>
<dbReference type="GO" id="GO:0005524">
    <property type="term" value="F:ATP binding"/>
    <property type="evidence" value="ECO:0007669"/>
    <property type="project" value="UniProtKB-KW"/>
</dbReference>
<evidence type="ECO:0000256" key="5">
    <source>
        <dbReference type="ARBA" id="ARBA00022777"/>
    </source>
</evidence>
<feature type="domain" description="7,8-dihydro-6-hydroxymethylpterin-pyrophosphokinase" evidence="8">
    <location>
        <begin position="5"/>
        <end position="138"/>
    </location>
</feature>
<evidence type="ECO:0000256" key="6">
    <source>
        <dbReference type="ARBA" id="ARBA00022840"/>
    </source>
</evidence>
<keyword evidence="6" id="KW-0067">ATP-binding</keyword>
<dbReference type="InterPro" id="IPR000550">
    <property type="entry name" value="Hppk"/>
</dbReference>
<dbReference type="PANTHER" id="PTHR43071:SF1">
    <property type="entry name" value="2-AMINO-4-HYDROXY-6-HYDROXYMETHYLDIHYDROPTERIDINE PYROPHOSPHOKINASE"/>
    <property type="match status" value="1"/>
</dbReference>
<evidence type="ECO:0000313" key="9">
    <source>
        <dbReference type="EMBL" id="VAW41837.1"/>
    </source>
</evidence>
<dbReference type="CDD" id="cd00483">
    <property type="entry name" value="HPPK"/>
    <property type="match status" value="1"/>
</dbReference>
<dbReference type="SUPFAM" id="SSF55083">
    <property type="entry name" value="6-hydroxymethyl-7,8-dihydropterin pyrophosphokinase, HPPK"/>
    <property type="match status" value="1"/>
</dbReference>
<evidence type="ECO:0000256" key="1">
    <source>
        <dbReference type="ARBA" id="ARBA00005051"/>
    </source>
</evidence>
<organism evidence="9">
    <name type="scientific">hydrothermal vent metagenome</name>
    <dbReference type="NCBI Taxonomy" id="652676"/>
    <lineage>
        <taxon>unclassified sequences</taxon>
        <taxon>metagenomes</taxon>
        <taxon>ecological metagenomes</taxon>
    </lineage>
</organism>
<dbReference type="InterPro" id="IPR035907">
    <property type="entry name" value="Hppk_sf"/>
</dbReference>
<dbReference type="GO" id="GO:0046656">
    <property type="term" value="P:folic acid biosynthetic process"/>
    <property type="evidence" value="ECO:0007669"/>
    <property type="project" value="UniProtKB-KW"/>
</dbReference>
<comment type="pathway">
    <text evidence="1">Cofactor biosynthesis; tetrahydrofolate biosynthesis; 2-amino-4-hydroxy-6-hydroxymethyl-7,8-dihydropteridine diphosphate from 7,8-dihydroneopterin triphosphate: step 4/4.</text>
</comment>
<keyword evidence="5 9" id="KW-0418">Kinase</keyword>
<evidence type="ECO:0000256" key="3">
    <source>
        <dbReference type="ARBA" id="ARBA00022679"/>
    </source>
</evidence>
<dbReference type="GO" id="GO:0046654">
    <property type="term" value="P:tetrahydrofolate biosynthetic process"/>
    <property type="evidence" value="ECO:0007669"/>
    <property type="project" value="UniProtKB-UniPathway"/>
</dbReference>
<dbReference type="Pfam" id="PF01288">
    <property type="entry name" value="HPPK"/>
    <property type="match status" value="1"/>
</dbReference>
<reference evidence="9" key="1">
    <citation type="submission" date="2018-06" db="EMBL/GenBank/DDBJ databases">
        <authorList>
            <person name="Zhirakovskaya E."/>
        </authorList>
    </citation>
    <scope>NUCLEOTIDE SEQUENCE</scope>
</reference>
<dbReference type="Gene3D" id="3.30.70.560">
    <property type="entry name" value="7,8-Dihydro-6-hydroxymethylpterin-pyrophosphokinase HPPK"/>
    <property type="match status" value="1"/>
</dbReference>
<sequence>MKTAYIGLGSNLGDSLQILRQAWLRLGQEPAIRLAALSSPYRTEPVAMASRHWFVNAVACLQTSMPPRDLLHTLLATEKEFGRTRGGSNRAPGYQDRILDLDLLLYDDLICNTATMTLPHPEMHRRLFVLAPLCEIAPDCVHPLFRHTAAAMLTDLAGGRQHPVVQRISWPDRPRT</sequence>
<dbReference type="GO" id="GO:0003848">
    <property type="term" value="F:2-amino-4-hydroxy-6-hydroxymethyldihydropteridine diphosphokinase activity"/>
    <property type="evidence" value="ECO:0007669"/>
    <property type="project" value="UniProtKB-EC"/>
</dbReference>
<accession>A0A3B0VTP0</accession>
<dbReference type="NCBIfam" id="TIGR01498">
    <property type="entry name" value="folK"/>
    <property type="match status" value="1"/>
</dbReference>
<dbReference type="PANTHER" id="PTHR43071">
    <property type="entry name" value="2-AMINO-4-HYDROXY-6-HYDROXYMETHYLDIHYDROPTERIDINE PYROPHOSPHOKINASE"/>
    <property type="match status" value="1"/>
</dbReference>
<evidence type="ECO:0000256" key="4">
    <source>
        <dbReference type="ARBA" id="ARBA00022741"/>
    </source>
</evidence>
<keyword evidence="4" id="KW-0547">Nucleotide-binding</keyword>
<dbReference type="AlphaFoldDB" id="A0A3B0VTP0"/>
<proteinExistence type="predicted"/>
<protein>
    <recommendedName>
        <fullName evidence="2">2-amino-4-hydroxy-6-hydroxymethyldihydropteridine diphosphokinase</fullName>
        <ecNumber evidence="2">2.7.6.3</ecNumber>
    </recommendedName>
</protein>
<dbReference type="EC" id="2.7.6.3" evidence="2"/>
<name>A0A3B0VTP0_9ZZZZ</name>
<evidence type="ECO:0000256" key="7">
    <source>
        <dbReference type="ARBA" id="ARBA00022909"/>
    </source>
</evidence>
<keyword evidence="7" id="KW-0289">Folate biosynthesis</keyword>
<keyword evidence="3 9" id="KW-0808">Transferase</keyword>